<name>A0A7C8HYY0_9PLEO</name>
<feature type="domain" description="DUF7580" evidence="2">
    <location>
        <begin position="206"/>
        <end position="558"/>
    </location>
</feature>
<dbReference type="EMBL" id="JAADJZ010000032">
    <property type="protein sequence ID" value="KAF2865617.1"/>
    <property type="molecule type" value="Genomic_DNA"/>
</dbReference>
<keyword evidence="4" id="KW-1185">Reference proteome</keyword>
<dbReference type="Pfam" id="PF24476">
    <property type="entry name" value="DUF7580"/>
    <property type="match status" value="1"/>
</dbReference>
<dbReference type="PANTHER" id="PTHR35186:SF4">
    <property type="entry name" value="PRION-INHIBITION AND PROPAGATION HELO DOMAIN-CONTAINING PROTEIN"/>
    <property type="match status" value="1"/>
</dbReference>
<protein>
    <recommendedName>
        <fullName evidence="2">DUF7580 domain-containing protein</fullName>
    </recommendedName>
</protein>
<organism evidence="3 4">
    <name type="scientific">Massariosphaeria phaeospora</name>
    <dbReference type="NCBI Taxonomy" id="100035"/>
    <lineage>
        <taxon>Eukaryota</taxon>
        <taxon>Fungi</taxon>
        <taxon>Dikarya</taxon>
        <taxon>Ascomycota</taxon>
        <taxon>Pezizomycotina</taxon>
        <taxon>Dothideomycetes</taxon>
        <taxon>Pleosporomycetidae</taxon>
        <taxon>Pleosporales</taxon>
        <taxon>Pleosporales incertae sedis</taxon>
        <taxon>Massariosphaeria</taxon>
    </lineage>
</organism>
<proteinExistence type="predicted"/>
<feature type="chain" id="PRO_5028919303" description="DUF7580 domain-containing protein" evidence="1">
    <location>
        <begin position="21"/>
        <end position="567"/>
    </location>
</feature>
<dbReference type="AlphaFoldDB" id="A0A7C8HYY0"/>
<reference evidence="3 4" key="1">
    <citation type="submission" date="2020-01" db="EMBL/GenBank/DDBJ databases">
        <authorList>
            <consortium name="DOE Joint Genome Institute"/>
            <person name="Haridas S."/>
            <person name="Albert R."/>
            <person name="Binder M."/>
            <person name="Bloem J."/>
            <person name="Labutti K."/>
            <person name="Salamov A."/>
            <person name="Andreopoulos B."/>
            <person name="Baker S.E."/>
            <person name="Barry K."/>
            <person name="Bills G."/>
            <person name="Bluhm B.H."/>
            <person name="Cannon C."/>
            <person name="Castanera R."/>
            <person name="Culley D.E."/>
            <person name="Daum C."/>
            <person name="Ezra D."/>
            <person name="Gonzalez J.B."/>
            <person name="Henrissat B."/>
            <person name="Kuo A."/>
            <person name="Liang C."/>
            <person name="Lipzen A."/>
            <person name="Lutzoni F."/>
            <person name="Magnuson J."/>
            <person name="Mondo S."/>
            <person name="Nolan M."/>
            <person name="Ohm R."/>
            <person name="Pangilinan J."/>
            <person name="Park H.-J.H."/>
            <person name="Ramirez L."/>
            <person name="Alfaro M."/>
            <person name="Sun H."/>
            <person name="Tritt A."/>
            <person name="Yoshinaga Y."/>
            <person name="Zwiers L.-H.L."/>
            <person name="Turgeon B.G."/>
            <person name="Goodwin S.B."/>
            <person name="Spatafora J.W."/>
            <person name="Crous P.W."/>
            <person name="Grigoriev I.V."/>
        </authorList>
    </citation>
    <scope>NUCLEOTIDE SEQUENCE [LARGE SCALE GENOMIC DNA]</scope>
    <source>
        <strain evidence="3 4">CBS 611.86</strain>
    </source>
</reference>
<gene>
    <name evidence="3" type="ORF">BDV95DRAFT_612491</name>
</gene>
<accession>A0A7C8HYY0</accession>
<keyword evidence="1" id="KW-0732">Signal</keyword>
<evidence type="ECO:0000256" key="1">
    <source>
        <dbReference type="SAM" id="SignalP"/>
    </source>
</evidence>
<sequence>MAGLEVAGVVLGSIPLVISALEHYGEGVAVMKNMRDFEYVFDDIQTQFAASVGIYVNSCYQLLGPLNLPDEQMNELLDERNIRAWSEPKLQSGVQARLGPNTKVYISLMAKLNKRIRLFCKKLKLDDDLKPPWLGSDGSIDEKARRKFFKSTWTKIKGGFDAAKYATLLEGIDRDIDKISKLTSGGLQLEPLRAERKNRMQSIYWQNVRHQAERLFDSLSARFNPCACNQPHQANLRLDVRKENDGQDEHTRFAFLLTFEKSACIPQSLPWDWRHIEIESSQSLVTQQVIPITTESSRKTAHFAPSIIVSSSTQATSRSASPSLAAKIDNLCGALMDGSQFFQIGCCLGVLDDQQWQHHVYAVAGPGSNDQVSEPASLNEMICGARSITTRQKCTLALTLASSVLQLHDTPWLPRSWDTKDIFILKGKSGSILPSAYVSRTFDSPTVSPAVVKGRRSCVKNEHLFALGVALLEIAHGAPLMSLLTPEDLNDDGQQDSMTEFRVATRLADEIHEAESENYARAVLRCIRCNFDSFQADFGDQEFREKYFEGVIMPLQTDWEFVTGGKT</sequence>
<evidence type="ECO:0000313" key="4">
    <source>
        <dbReference type="Proteomes" id="UP000481861"/>
    </source>
</evidence>
<dbReference type="InterPro" id="IPR056002">
    <property type="entry name" value="DUF7580"/>
</dbReference>
<feature type="signal peptide" evidence="1">
    <location>
        <begin position="1"/>
        <end position="20"/>
    </location>
</feature>
<dbReference type="Proteomes" id="UP000481861">
    <property type="component" value="Unassembled WGS sequence"/>
</dbReference>
<evidence type="ECO:0000259" key="2">
    <source>
        <dbReference type="Pfam" id="PF24476"/>
    </source>
</evidence>
<dbReference type="PANTHER" id="PTHR35186">
    <property type="entry name" value="ANK_REP_REGION DOMAIN-CONTAINING PROTEIN"/>
    <property type="match status" value="1"/>
</dbReference>
<dbReference type="OrthoDB" id="3565018at2759"/>
<evidence type="ECO:0000313" key="3">
    <source>
        <dbReference type="EMBL" id="KAF2865617.1"/>
    </source>
</evidence>
<comment type="caution">
    <text evidence="3">The sequence shown here is derived from an EMBL/GenBank/DDBJ whole genome shotgun (WGS) entry which is preliminary data.</text>
</comment>